<dbReference type="AlphaFoldDB" id="A0A8J2XQX2"/>
<dbReference type="PROSITE" id="PS01098">
    <property type="entry name" value="LIPASE_GDSL_SER"/>
    <property type="match status" value="1"/>
</dbReference>
<feature type="signal peptide" evidence="1">
    <location>
        <begin position="1"/>
        <end position="18"/>
    </location>
</feature>
<protein>
    <submittedName>
        <fullName evidence="3">Arylesterase</fullName>
    </submittedName>
</protein>
<dbReference type="GO" id="GO:0006629">
    <property type="term" value="P:lipid metabolic process"/>
    <property type="evidence" value="ECO:0007669"/>
    <property type="project" value="InterPro"/>
</dbReference>
<evidence type="ECO:0000313" key="4">
    <source>
        <dbReference type="Proteomes" id="UP000619743"/>
    </source>
</evidence>
<name>A0A8J2XQX2_9GAMM</name>
<dbReference type="OrthoDB" id="9786188at2"/>
<dbReference type="Proteomes" id="UP000619743">
    <property type="component" value="Unassembled WGS sequence"/>
</dbReference>
<comment type="caution">
    <text evidence="3">The sequence shown here is derived from an EMBL/GenBank/DDBJ whole genome shotgun (WGS) entry which is preliminary data.</text>
</comment>
<dbReference type="Gene3D" id="3.40.50.1110">
    <property type="entry name" value="SGNH hydrolase"/>
    <property type="match status" value="1"/>
</dbReference>
<dbReference type="SUPFAM" id="SSF52266">
    <property type="entry name" value="SGNH hydrolase"/>
    <property type="match status" value="1"/>
</dbReference>
<keyword evidence="1" id="KW-0732">Signal</keyword>
<dbReference type="Pfam" id="PF13472">
    <property type="entry name" value="Lipase_GDSL_2"/>
    <property type="match status" value="1"/>
</dbReference>
<keyword evidence="4" id="KW-1185">Reference proteome</keyword>
<sequence length="207" mass="22854">MWKSLLVSLLFFSSTSFAATVLIYGDSLSAGYGLEPEQSWPALIAERWQGEPWQVVNASVSGETTQGGLARLPTTLKAHQPALVFLQLGANDGLRGYRLTDSKTNLNRMIDLIEEQGGEVILAEIMIPPNYGPRYSQAFTAMFSDVAKQQQIELLPFFLQTIAIKDDLMQADGLHPNAKAQPLIADIIEPLLRRHIKSINDKNGAQM</sequence>
<accession>A0A8J2XQX2</accession>
<dbReference type="PANTHER" id="PTHR30383:SF24">
    <property type="entry name" value="THIOESTERASE 1_PROTEASE 1_LYSOPHOSPHOLIPASE L1"/>
    <property type="match status" value="1"/>
</dbReference>
<dbReference type="InterPro" id="IPR013830">
    <property type="entry name" value="SGNH_hydro"/>
</dbReference>
<organism evidence="3 4">
    <name type="scientific">Neiella marina</name>
    <dbReference type="NCBI Taxonomy" id="508461"/>
    <lineage>
        <taxon>Bacteria</taxon>
        <taxon>Pseudomonadati</taxon>
        <taxon>Pseudomonadota</taxon>
        <taxon>Gammaproteobacteria</taxon>
        <taxon>Alteromonadales</taxon>
        <taxon>Echinimonadaceae</taxon>
        <taxon>Neiella</taxon>
    </lineage>
</organism>
<dbReference type="InterPro" id="IPR051532">
    <property type="entry name" value="Ester_Hydrolysis_Enzymes"/>
</dbReference>
<evidence type="ECO:0000256" key="1">
    <source>
        <dbReference type="SAM" id="SignalP"/>
    </source>
</evidence>
<evidence type="ECO:0000313" key="3">
    <source>
        <dbReference type="EMBL" id="GGA84690.1"/>
    </source>
</evidence>
<evidence type="ECO:0000259" key="2">
    <source>
        <dbReference type="Pfam" id="PF13472"/>
    </source>
</evidence>
<feature type="chain" id="PRO_5035211566" evidence="1">
    <location>
        <begin position="19"/>
        <end position="207"/>
    </location>
</feature>
<feature type="domain" description="SGNH hydrolase-type esterase" evidence="2">
    <location>
        <begin position="24"/>
        <end position="180"/>
    </location>
</feature>
<gene>
    <name evidence="3" type="ORF">GCM10011369_28410</name>
</gene>
<dbReference type="EMBL" id="BMDX01000017">
    <property type="protein sequence ID" value="GGA84690.1"/>
    <property type="molecule type" value="Genomic_DNA"/>
</dbReference>
<proteinExistence type="predicted"/>
<dbReference type="CDD" id="cd01822">
    <property type="entry name" value="Lysophospholipase_L1_like"/>
    <property type="match status" value="1"/>
</dbReference>
<dbReference type="InterPro" id="IPR008265">
    <property type="entry name" value="Lipase_GDSL_AS"/>
</dbReference>
<dbReference type="PANTHER" id="PTHR30383">
    <property type="entry name" value="THIOESTERASE 1/PROTEASE 1/LYSOPHOSPHOLIPASE L1"/>
    <property type="match status" value="1"/>
</dbReference>
<dbReference type="GO" id="GO:0004622">
    <property type="term" value="F:phosphatidylcholine lysophospholipase activity"/>
    <property type="evidence" value="ECO:0007669"/>
    <property type="project" value="TreeGrafter"/>
</dbReference>
<dbReference type="RefSeq" id="WP_087506749.1">
    <property type="nucleotide sequence ID" value="NZ_BMDX01000017.1"/>
</dbReference>
<reference evidence="4" key="1">
    <citation type="journal article" date="2019" name="Int. J. Syst. Evol. Microbiol.">
        <title>The Global Catalogue of Microorganisms (GCM) 10K type strain sequencing project: providing services to taxonomists for standard genome sequencing and annotation.</title>
        <authorList>
            <consortium name="The Broad Institute Genomics Platform"/>
            <consortium name="The Broad Institute Genome Sequencing Center for Infectious Disease"/>
            <person name="Wu L."/>
            <person name="Ma J."/>
        </authorList>
    </citation>
    <scope>NUCLEOTIDE SEQUENCE [LARGE SCALE GENOMIC DNA]</scope>
    <source>
        <strain evidence="4">CGMCC 1.10130</strain>
    </source>
</reference>
<dbReference type="InterPro" id="IPR036514">
    <property type="entry name" value="SGNH_hydro_sf"/>
</dbReference>